<evidence type="ECO:0000313" key="2">
    <source>
        <dbReference type="EMBL" id="PNE43480.1"/>
    </source>
</evidence>
<dbReference type="AlphaFoldDB" id="A0A2N8PR26"/>
<reference evidence="3" key="1">
    <citation type="submission" date="2015-09" db="EMBL/GenBank/DDBJ databases">
        <authorList>
            <person name="Graham D.E."/>
            <person name="Mahan K.M."/>
            <person name="Klingeman D.M."/>
            <person name="Fida T."/>
            <person name="Giannone R.J."/>
            <person name="Hettich R.L."/>
            <person name="Parry R.J."/>
            <person name="Spain J.C."/>
        </authorList>
    </citation>
    <scope>NUCLEOTIDE SEQUENCE [LARGE SCALE GENOMIC DNA]</scope>
    <source>
        <strain evidence="3">JCM 4701</strain>
    </source>
</reference>
<dbReference type="Pfam" id="PF19054">
    <property type="entry name" value="DUF5753"/>
    <property type="match status" value="1"/>
</dbReference>
<gene>
    <name evidence="2" type="ORF">AOB60_00750</name>
</gene>
<feature type="domain" description="DUF5753" evidence="1">
    <location>
        <begin position="47"/>
        <end position="206"/>
    </location>
</feature>
<accession>A0A2N8PR26</accession>
<name>A0A2N8PR26_STRNR</name>
<organism evidence="2 3">
    <name type="scientific">Streptomyces noursei</name>
    <name type="common">Streptomyces albulus</name>
    <dbReference type="NCBI Taxonomy" id="1971"/>
    <lineage>
        <taxon>Bacteria</taxon>
        <taxon>Bacillati</taxon>
        <taxon>Actinomycetota</taxon>
        <taxon>Actinomycetes</taxon>
        <taxon>Kitasatosporales</taxon>
        <taxon>Streptomycetaceae</taxon>
        <taxon>Streptomyces</taxon>
    </lineage>
</organism>
<proteinExistence type="predicted"/>
<dbReference type="Proteomes" id="UP000236047">
    <property type="component" value="Unassembled WGS sequence"/>
</dbReference>
<dbReference type="InterPro" id="IPR043917">
    <property type="entry name" value="DUF5753"/>
</dbReference>
<keyword evidence="3" id="KW-1185">Reference proteome</keyword>
<evidence type="ECO:0000313" key="3">
    <source>
        <dbReference type="Proteomes" id="UP000236047"/>
    </source>
</evidence>
<dbReference type="EMBL" id="LJSN01000001">
    <property type="protein sequence ID" value="PNE43480.1"/>
    <property type="molecule type" value="Genomic_DNA"/>
</dbReference>
<comment type="caution">
    <text evidence="2">The sequence shown here is derived from an EMBL/GenBank/DDBJ whole genome shotgun (WGS) entry which is preliminary data.</text>
</comment>
<protein>
    <recommendedName>
        <fullName evidence="1">DUF5753 domain-containing protein</fullName>
    </recommendedName>
</protein>
<evidence type="ECO:0000259" key="1">
    <source>
        <dbReference type="Pfam" id="PF19054"/>
    </source>
</evidence>
<sequence>MVEKLLHHYAYPPDLANELIAMAANWAQSTPNTLHDPAPGWNVRLGIVEGAATHLRTFASLYVPPAVRTPDYGNALRDAELTLDGEEERPRARSLRADALTMILEWSVLERAVGGQAVMAGQLKHLRALTTAGRLRLRILPNRHGVYGPSCAVMTQMVVHDQCLFVAEGGWAIYMTGPGAGGNCAARLDALGNAACSEPESLDLLDTAITRFERQAVRAGGAT</sequence>